<sequence length="179" mass="19339">MFGFGEGSGAPDERQRRRRRWWVAGISIGAAVIVVALCVGGLSVISTIGDVRDRAGDARESRALRDQSCLDLESRLNRLTPPGATAGPAGRAVAVRDENSAVRLYLPDVRDDRAQDAWRQLLDARAVYADALDRQSKSRTPAFYAGPKNDDGGPLADDLIEWSPTPCAGPIRRLASPDL</sequence>
<evidence type="ECO:0000313" key="3">
    <source>
        <dbReference type="Proteomes" id="UP000294901"/>
    </source>
</evidence>
<dbReference type="AlphaFoldDB" id="A0A4R6JYF6"/>
<feature type="transmembrane region" description="Helical" evidence="1">
    <location>
        <begin position="21"/>
        <end position="45"/>
    </location>
</feature>
<reference evidence="2 3" key="1">
    <citation type="submission" date="2019-03" db="EMBL/GenBank/DDBJ databases">
        <title>Sequencing the genomes of 1000 actinobacteria strains.</title>
        <authorList>
            <person name="Klenk H.-P."/>
        </authorList>
    </citation>
    <scope>NUCLEOTIDE SEQUENCE [LARGE SCALE GENOMIC DNA]</scope>
    <source>
        <strain evidence="2 3">DSM 43805</strain>
    </source>
</reference>
<accession>A0A4R6JYF6</accession>
<evidence type="ECO:0000256" key="1">
    <source>
        <dbReference type="SAM" id="Phobius"/>
    </source>
</evidence>
<gene>
    <name evidence="2" type="ORF">C8E87_4007</name>
</gene>
<dbReference type="OrthoDB" id="3296075at2"/>
<keyword evidence="3" id="KW-1185">Reference proteome</keyword>
<dbReference type="EMBL" id="SNWR01000001">
    <property type="protein sequence ID" value="TDO40296.1"/>
    <property type="molecule type" value="Genomic_DNA"/>
</dbReference>
<dbReference type="RefSeq" id="WP_133874490.1">
    <property type="nucleotide sequence ID" value="NZ_BOMD01000005.1"/>
</dbReference>
<comment type="caution">
    <text evidence="2">The sequence shown here is derived from an EMBL/GenBank/DDBJ whole genome shotgun (WGS) entry which is preliminary data.</text>
</comment>
<keyword evidence="1" id="KW-1133">Transmembrane helix</keyword>
<organism evidence="2 3">
    <name type="scientific">Paractinoplanes brasiliensis</name>
    <dbReference type="NCBI Taxonomy" id="52695"/>
    <lineage>
        <taxon>Bacteria</taxon>
        <taxon>Bacillati</taxon>
        <taxon>Actinomycetota</taxon>
        <taxon>Actinomycetes</taxon>
        <taxon>Micromonosporales</taxon>
        <taxon>Micromonosporaceae</taxon>
        <taxon>Paractinoplanes</taxon>
    </lineage>
</organism>
<keyword evidence="1" id="KW-0472">Membrane</keyword>
<name>A0A4R6JYF6_9ACTN</name>
<dbReference type="Proteomes" id="UP000294901">
    <property type="component" value="Unassembled WGS sequence"/>
</dbReference>
<proteinExistence type="predicted"/>
<keyword evidence="1" id="KW-0812">Transmembrane</keyword>
<protein>
    <submittedName>
        <fullName evidence="2">Uncharacterized protein</fullName>
    </submittedName>
</protein>
<evidence type="ECO:0000313" key="2">
    <source>
        <dbReference type="EMBL" id="TDO40296.1"/>
    </source>
</evidence>